<dbReference type="Proteomes" id="UP000253314">
    <property type="component" value="Unassembled WGS sequence"/>
</dbReference>
<gene>
    <name evidence="1" type="ORF">DS031_03895</name>
</gene>
<organism evidence="1 2">
    <name type="scientific">Bacillus taeanensis</name>
    <dbReference type="NCBI Taxonomy" id="273032"/>
    <lineage>
        <taxon>Bacteria</taxon>
        <taxon>Bacillati</taxon>
        <taxon>Bacillota</taxon>
        <taxon>Bacilli</taxon>
        <taxon>Bacillales</taxon>
        <taxon>Bacillaceae</taxon>
        <taxon>Bacillus</taxon>
    </lineage>
</organism>
<dbReference type="RefSeq" id="WP_113804614.1">
    <property type="nucleotide sequence ID" value="NZ_QOCW01000002.1"/>
</dbReference>
<dbReference type="EMBL" id="QOCW01000002">
    <property type="protein sequence ID" value="RBW71134.1"/>
    <property type="molecule type" value="Genomic_DNA"/>
</dbReference>
<dbReference type="InterPro" id="IPR019268">
    <property type="entry name" value="DUF2278"/>
</dbReference>
<reference evidence="1 2" key="1">
    <citation type="submission" date="2018-07" db="EMBL/GenBank/DDBJ databases">
        <title>Lottiidibacillus patelloidae gen. nov., sp. nov., isolated from the intestinal tract of a marine limpet and the reclassification of B. taeanensis BH030017T, B. algicola KMM 3737T and B. hwajinpoensis SW-72T as genus Lottiidibacillus.</title>
        <authorList>
            <person name="Liu R."/>
            <person name="Huang Z."/>
        </authorList>
    </citation>
    <scope>NUCLEOTIDE SEQUENCE [LARGE SCALE GENOMIC DNA]</scope>
    <source>
        <strain evidence="1 2">BH030017</strain>
    </source>
</reference>
<sequence length="222" mass="25731">MPVDHYGVLKCRPVRTYFNRKEESPHFEVLCIADNELNYRVSINVQSIDHPSALLYLDVKNFFHPVIHSFPKESGYFPLERNQGIDYIRHSLFKASHMSILPHHAAGADNDLLEFLDFHIKDAVKKKAFLYVFGSKFSSSEKDRVFHFKEAKGIHNIHMNQGNIRKYRADNGVYQDGAIFIYYPESSSYTAIFLAFQSQSWCTDDNGHPKKTAAECNHRTMH</sequence>
<dbReference type="Pfam" id="PF10042">
    <property type="entry name" value="DUF2278"/>
    <property type="match status" value="1"/>
</dbReference>
<name>A0A366Y419_9BACI</name>
<comment type="caution">
    <text evidence="1">The sequence shown here is derived from an EMBL/GenBank/DDBJ whole genome shotgun (WGS) entry which is preliminary data.</text>
</comment>
<dbReference type="OrthoDB" id="291334at2"/>
<proteinExistence type="predicted"/>
<evidence type="ECO:0000313" key="2">
    <source>
        <dbReference type="Proteomes" id="UP000253314"/>
    </source>
</evidence>
<dbReference type="AlphaFoldDB" id="A0A366Y419"/>
<protein>
    <submittedName>
        <fullName evidence="1">DUF2278 domain-containing protein</fullName>
    </submittedName>
</protein>
<accession>A0A366Y419</accession>
<evidence type="ECO:0000313" key="1">
    <source>
        <dbReference type="EMBL" id="RBW71134.1"/>
    </source>
</evidence>
<keyword evidence="2" id="KW-1185">Reference proteome</keyword>